<sequence>MENGVVLAIDLSDQCVTVREHGPADYHVEIEGNLGLDKSSSIFMAPEEAKRLADALLYVWKFTRTE</sequence>
<dbReference type="RefSeq" id="WP_149669624.1">
    <property type="nucleotide sequence ID" value="NZ_VTUZ01000005.1"/>
</dbReference>
<reference evidence="1 2" key="1">
    <citation type="submission" date="2019-08" db="EMBL/GenBank/DDBJ databases">
        <title>Paraburkholderia sp. DCY113.</title>
        <authorList>
            <person name="Kang J."/>
        </authorList>
    </citation>
    <scope>NUCLEOTIDE SEQUENCE [LARGE SCALE GENOMIC DNA]</scope>
    <source>
        <strain evidence="1 2">DCY113</strain>
    </source>
</reference>
<keyword evidence="2" id="KW-1185">Reference proteome</keyword>
<name>A0A5B0HDE1_9BURK</name>
<evidence type="ECO:0000313" key="2">
    <source>
        <dbReference type="Proteomes" id="UP000325273"/>
    </source>
</evidence>
<gene>
    <name evidence="1" type="ORF">FVF58_09385</name>
</gene>
<dbReference type="EMBL" id="VTUZ01000005">
    <property type="protein sequence ID" value="KAA1012994.1"/>
    <property type="molecule type" value="Genomic_DNA"/>
</dbReference>
<accession>A0A5B0HDE1</accession>
<organism evidence="1 2">
    <name type="scientific">Paraburkholderia panacisoli</name>
    <dbReference type="NCBI Taxonomy" id="2603818"/>
    <lineage>
        <taxon>Bacteria</taxon>
        <taxon>Pseudomonadati</taxon>
        <taxon>Pseudomonadota</taxon>
        <taxon>Betaproteobacteria</taxon>
        <taxon>Burkholderiales</taxon>
        <taxon>Burkholderiaceae</taxon>
        <taxon>Paraburkholderia</taxon>
    </lineage>
</organism>
<proteinExistence type="predicted"/>
<dbReference type="AlphaFoldDB" id="A0A5B0HDE1"/>
<protein>
    <submittedName>
        <fullName evidence="1">Uncharacterized protein</fullName>
    </submittedName>
</protein>
<dbReference type="Proteomes" id="UP000325273">
    <property type="component" value="Unassembled WGS sequence"/>
</dbReference>
<comment type="caution">
    <text evidence="1">The sequence shown here is derived from an EMBL/GenBank/DDBJ whole genome shotgun (WGS) entry which is preliminary data.</text>
</comment>
<evidence type="ECO:0000313" key="1">
    <source>
        <dbReference type="EMBL" id="KAA1012994.1"/>
    </source>
</evidence>